<dbReference type="EMBL" id="JAQQAF010000003">
    <property type="protein sequence ID" value="KAJ8500643.1"/>
    <property type="molecule type" value="Genomic_DNA"/>
</dbReference>
<feature type="region of interest" description="Disordered" evidence="1">
    <location>
        <begin position="49"/>
        <end position="75"/>
    </location>
</feature>
<accession>A0AAV8RJY8</accession>
<keyword evidence="3" id="KW-1185">Reference proteome</keyword>
<comment type="caution">
    <text evidence="2">The sequence shown here is derived from an EMBL/GenBank/DDBJ whole genome shotgun (WGS) entry which is preliminary data.</text>
</comment>
<dbReference type="Proteomes" id="UP001222027">
    <property type="component" value="Unassembled WGS sequence"/>
</dbReference>
<evidence type="ECO:0000313" key="2">
    <source>
        <dbReference type="EMBL" id="KAJ8500643.1"/>
    </source>
</evidence>
<reference evidence="2 3" key="1">
    <citation type="submission" date="2022-12" db="EMBL/GenBank/DDBJ databases">
        <title>Chromosome-scale assembly of the Ensete ventricosum genome.</title>
        <authorList>
            <person name="Dussert Y."/>
            <person name="Stocks J."/>
            <person name="Wendawek A."/>
            <person name="Woldeyes F."/>
            <person name="Nichols R.A."/>
            <person name="Borrell J.S."/>
        </authorList>
    </citation>
    <scope>NUCLEOTIDE SEQUENCE [LARGE SCALE GENOMIC DNA]</scope>
    <source>
        <strain evidence="3">cv. Maze</strain>
        <tissue evidence="2">Seeds</tissue>
    </source>
</reference>
<evidence type="ECO:0000313" key="3">
    <source>
        <dbReference type="Proteomes" id="UP001222027"/>
    </source>
</evidence>
<name>A0AAV8RJY8_ENSVE</name>
<dbReference type="AlphaFoldDB" id="A0AAV8RJY8"/>
<sequence>MPHYIKHKFKGKVYTPRQYGTVQEGKPYSSRKHGIAQEDAHVPIHLELSQPQQQADGTQTKPPNLGLQLQLTHQE</sequence>
<organism evidence="2 3">
    <name type="scientific">Ensete ventricosum</name>
    <name type="common">Abyssinian banana</name>
    <name type="synonym">Musa ensete</name>
    <dbReference type="NCBI Taxonomy" id="4639"/>
    <lineage>
        <taxon>Eukaryota</taxon>
        <taxon>Viridiplantae</taxon>
        <taxon>Streptophyta</taxon>
        <taxon>Embryophyta</taxon>
        <taxon>Tracheophyta</taxon>
        <taxon>Spermatophyta</taxon>
        <taxon>Magnoliopsida</taxon>
        <taxon>Liliopsida</taxon>
        <taxon>Zingiberales</taxon>
        <taxon>Musaceae</taxon>
        <taxon>Ensete</taxon>
    </lineage>
</organism>
<evidence type="ECO:0000256" key="1">
    <source>
        <dbReference type="SAM" id="MobiDB-lite"/>
    </source>
</evidence>
<proteinExistence type="predicted"/>
<protein>
    <submittedName>
        <fullName evidence="2">Uncharacterized protein</fullName>
    </submittedName>
</protein>
<gene>
    <name evidence="2" type="ORF">OPV22_011195</name>
</gene>